<evidence type="ECO:0000256" key="1">
    <source>
        <dbReference type="SAM" id="MobiDB-lite"/>
    </source>
</evidence>
<evidence type="ECO:0000313" key="2">
    <source>
        <dbReference type="Ensembl" id="ENSACUP00000010070.1"/>
    </source>
</evidence>
<accession>A0A663MCQ2</accession>
<sequence length="115" mass="12977">MFPPHWLNTQSDCCGSCSPGGQNPSVKLLQGLSAPWRAHTLGSISPHTGAHRAEASRGSWWSPTEKSRRQARSLRYSLLVQTGKEALTNALCRQSWLPPSWERCWFDLRRKFDLG</sequence>
<reference evidence="2" key="1">
    <citation type="submission" date="2025-08" db="UniProtKB">
        <authorList>
            <consortium name="Ensembl"/>
        </authorList>
    </citation>
    <scope>IDENTIFICATION</scope>
</reference>
<dbReference type="Ensembl" id="ENSACUT00000010745.1">
    <property type="protein sequence ID" value="ENSACUP00000010070.1"/>
    <property type="gene ID" value="ENSACUG00000006805.1"/>
</dbReference>
<name>A0A663MCQ2_ATHCN</name>
<dbReference type="OMA" id="SAPWRAH"/>
<evidence type="ECO:0000313" key="3">
    <source>
        <dbReference type="Proteomes" id="UP000472269"/>
    </source>
</evidence>
<organism evidence="2 3">
    <name type="scientific">Athene cunicularia</name>
    <name type="common">Burrowing owl</name>
    <name type="synonym">Speotyto cunicularia</name>
    <dbReference type="NCBI Taxonomy" id="194338"/>
    <lineage>
        <taxon>Eukaryota</taxon>
        <taxon>Metazoa</taxon>
        <taxon>Chordata</taxon>
        <taxon>Craniata</taxon>
        <taxon>Vertebrata</taxon>
        <taxon>Euteleostomi</taxon>
        <taxon>Archelosauria</taxon>
        <taxon>Archosauria</taxon>
        <taxon>Dinosauria</taxon>
        <taxon>Saurischia</taxon>
        <taxon>Theropoda</taxon>
        <taxon>Coelurosauria</taxon>
        <taxon>Aves</taxon>
        <taxon>Neognathae</taxon>
        <taxon>Neoaves</taxon>
        <taxon>Telluraves</taxon>
        <taxon>Strigiformes</taxon>
        <taxon>Strigidae</taxon>
        <taxon>Athene</taxon>
    </lineage>
</organism>
<protein>
    <submittedName>
        <fullName evidence="2">Uncharacterized protein</fullName>
    </submittedName>
</protein>
<dbReference type="AlphaFoldDB" id="A0A663MCQ2"/>
<feature type="region of interest" description="Disordered" evidence="1">
    <location>
        <begin position="42"/>
        <end position="66"/>
    </location>
</feature>
<reference evidence="2" key="2">
    <citation type="submission" date="2025-09" db="UniProtKB">
        <authorList>
            <consortium name="Ensembl"/>
        </authorList>
    </citation>
    <scope>IDENTIFICATION</scope>
</reference>
<keyword evidence="3" id="KW-1185">Reference proteome</keyword>
<dbReference type="Proteomes" id="UP000472269">
    <property type="component" value="Unplaced"/>
</dbReference>
<proteinExistence type="predicted"/>